<protein>
    <submittedName>
        <fullName evidence="2">Uncharacterized protein</fullName>
    </submittedName>
</protein>
<accession>A0A540MUN6</accession>
<keyword evidence="1" id="KW-1133">Transmembrane helix</keyword>
<keyword evidence="3" id="KW-1185">Reference proteome</keyword>
<sequence>MDQVSVSILVFLLVAAIVLLGPLLMGPLHPPALALILVIPIILGAVWFFMNQA</sequence>
<evidence type="ECO:0000256" key="1">
    <source>
        <dbReference type="SAM" id="Phobius"/>
    </source>
</evidence>
<dbReference type="Proteomes" id="UP000315295">
    <property type="component" value="Unassembled WGS sequence"/>
</dbReference>
<name>A0A540MUN6_MALBA</name>
<evidence type="ECO:0000313" key="2">
    <source>
        <dbReference type="EMBL" id="TQE02514.1"/>
    </source>
</evidence>
<feature type="transmembrane region" description="Helical" evidence="1">
    <location>
        <begin position="32"/>
        <end position="50"/>
    </location>
</feature>
<evidence type="ECO:0000313" key="3">
    <source>
        <dbReference type="Proteomes" id="UP000315295"/>
    </source>
</evidence>
<proteinExistence type="predicted"/>
<dbReference type="AlphaFoldDB" id="A0A540MUN6"/>
<keyword evidence="1" id="KW-0472">Membrane</keyword>
<feature type="transmembrane region" description="Helical" evidence="1">
    <location>
        <begin position="6"/>
        <end position="25"/>
    </location>
</feature>
<keyword evidence="1" id="KW-0812">Transmembrane</keyword>
<comment type="caution">
    <text evidence="2">The sequence shown here is derived from an EMBL/GenBank/DDBJ whole genome shotgun (WGS) entry which is preliminary data.</text>
</comment>
<organism evidence="2 3">
    <name type="scientific">Malus baccata</name>
    <name type="common">Siberian crab apple</name>
    <name type="synonym">Pyrus baccata</name>
    <dbReference type="NCBI Taxonomy" id="106549"/>
    <lineage>
        <taxon>Eukaryota</taxon>
        <taxon>Viridiplantae</taxon>
        <taxon>Streptophyta</taxon>
        <taxon>Embryophyta</taxon>
        <taxon>Tracheophyta</taxon>
        <taxon>Spermatophyta</taxon>
        <taxon>Magnoliopsida</taxon>
        <taxon>eudicotyledons</taxon>
        <taxon>Gunneridae</taxon>
        <taxon>Pentapetalae</taxon>
        <taxon>rosids</taxon>
        <taxon>fabids</taxon>
        <taxon>Rosales</taxon>
        <taxon>Rosaceae</taxon>
        <taxon>Amygdaloideae</taxon>
        <taxon>Maleae</taxon>
        <taxon>Malus</taxon>
    </lineage>
</organism>
<reference evidence="2 3" key="1">
    <citation type="journal article" date="2019" name="G3 (Bethesda)">
        <title>Sequencing of a Wild Apple (Malus baccata) Genome Unravels the Differences Between Cultivated and Wild Apple Species Regarding Disease Resistance and Cold Tolerance.</title>
        <authorList>
            <person name="Chen X."/>
        </authorList>
    </citation>
    <scope>NUCLEOTIDE SEQUENCE [LARGE SCALE GENOMIC DNA]</scope>
    <source>
        <strain evidence="3">cv. Shandingzi</strain>
        <tissue evidence="2">Leaves</tissue>
    </source>
</reference>
<gene>
    <name evidence="2" type="ORF">C1H46_011922</name>
</gene>
<dbReference type="EMBL" id="VIEB01000175">
    <property type="protein sequence ID" value="TQE02514.1"/>
    <property type="molecule type" value="Genomic_DNA"/>
</dbReference>